<dbReference type="InterPro" id="IPR011664">
    <property type="entry name" value="Abi_system_AbiD/AbiF-like"/>
</dbReference>
<dbReference type="Proteomes" id="UP001314166">
    <property type="component" value="Unassembled WGS sequence"/>
</dbReference>
<evidence type="ECO:0000313" key="1">
    <source>
        <dbReference type="EMBL" id="CAK1254260.1"/>
    </source>
</evidence>
<gene>
    <name evidence="1" type="ORF">R55214_HHFBAMCI_01536</name>
</gene>
<dbReference type="EMBL" id="CAUZMB010000014">
    <property type="protein sequence ID" value="CAK1254260.1"/>
    <property type="molecule type" value="Genomic_DNA"/>
</dbReference>
<proteinExistence type="predicted"/>
<sequence length="324" mass="38395">MSKKYQDIDQKIQILKQRNLLFTDEEDAKYRINEFGYYEIISDNSDPFMIDEKYIEGTRFFDIYALFCFGGEIRDHIQKSSIFFEKLLRQAVLKAWCEEYGNHQSKYLDKKNFRFPRTGPQPLNNLVSKFAKVSFADDDPILNKARVENNNVAPWILVKFLDFGNIISWYELLKPELKTKVMKHLLDDKTFNNLNSKSGKDLFTHMLKLIKKFRNRSAHGGQVYTYMPTLPNGKPFIKYNQYFHSKFGITKEKYDEGYGQTGIWTILALLKLIKYPEPYLILSHLLNGGFKEYLQKVDTMRHYINTKTFYIDTEIQNEQTHLNI</sequence>
<keyword evidence="2" id="KW-1185">Reference proteome</keyword>
<organism evidence="1 2">
    <name type="scientific">Fructobacillus evanidus</name>
    <dbReference type="NCBI Taxonomy" id="3064281"/>
    <lineage>
        <taxon>Bacteria</taxon>
        <taxon>Bacillati</taxon>
        <taxon>Bacillota</taxon>
        <taxon>Bacilli</taxon>
        <taxon>Lactobacillales</taxon>
        <taxon>Lactobacillaceae</taxon>
        <taxon>Fructobacillus</taxon>
    </lineage>
</organism>
<name>A0ABM9N1Y3_9LACO</name>
<reference evidence="1 2" key="1">
    <citation type="submission" date="2023-10" db="EMBL/GenBank/DDBJ databases">
        <authorList>
            <person name="Botero Cardona J."/>
        </authorList>
    </citation>
    <scope>NUCLEOTIDE SEQUENCE [LARGE SCALE GENOMIC DNA]</scope>
    <source>
        <strain evidence="1 2">R-55214</strain>
    </source>
</reference>
<accession>A0ABM9N1Y3</accession>
<protein>
    <submittedName>
        <fullName evidence="1">Abortive infection bacteriophage resistance protein (AbiF)</fullName>
    </submittedName>
</protein>
<dbReference type="Pfam" id="PF07751">
    <property type="entry name" value="Abi_2"/>
    <property type="match status" value="1"/>
</dbReference>
<evidence type="ECO:0000313" key="2">
    <source>
        <dbReference type="Proteomes" id="UP001314166"/>
    </source>
</evidence>
<comment type="caution">
    <text evidence="1">The sequence shown here is derived from an EMBL/GenBank/DDBJ whole genome shotgun (WGS) entry which is preliminary data.</text>
</comment>
<dbReference type="RefSeq" id="WP_338344882.1">
    <property type="nucleotide sequence ID" value="NZ_CAUZLH010000002.1"/>
</dbReference>